<dbReference type="Gene3D" id="1.10.10.60">
    <property type="entry name" value="Homeodomain-like"/>
    <property type="match status" value="1"/>
</dbReference>
<keyword evidence="2 4" id="KW-0238">DNA-binding</keyword>
<feature type="DNA-binding region" description="H-T-H motif" evidence="4">
    <location>
        <begin position="29"/>
        <end position="48"/>
    </location>
</feature>
<evidence type="ECO:0000256" key="1">
    <source>
        <dbReference type="ARBA" id="ARBA00023015"/>
    </source>
</evidence>
<evidence type="ECO:0000256" key="4">
    <source>
        <dbReference type="PROSITE-ProRule" id="PRU00335"/>
    </source>
</evidence>
<name>A0AAV5NZW8_9VIBR</name>
<dbReference type="Pfam" id="PF00440">
    <property type="entry name" value="TetR_N"/>
    <property type="match status" value="1"/>
</dbReference>
<protein>
    <submittedName>
        <fullName evidence="6">TetR family transcriptional regulator</fullName>
    </submittedName>
</protein>
<evidence type="ECO:0000259" key="5">
    <source>
        <dbReference type="PROSITE" id="PS50977"/>
    </source>
</evidence>
<organism evidence="6 7">
    <name type="scientific">Vibrio penaeicida</name>
    <dbReference type="NCBI Taxonomy" id="104609"/>
    <lineage>
        <taxon>Bacteria</taxon>
        <taxon>Pseudomonadati</taxon>
        <taxon>Pseudomonadota</taxon>
        <taxon>Gammaproteobacteria</taxon>
        <taxon>Vibrionales</taxon>
        <taxon>Vibrionaceae</taxon>
        <taxon>Vibrio</taxon>
    </lineage>
</organism>
<dbReference type="Proteomes" id="UP001156690">
    <property type="component" value="Unassembled WGS sequence"/>
</dbReference>
<proteinExistence type="predicted"/>
<dbReference type="AlphaFoldDB" id="A0AAV5NZW8"/>
<dbReference type="SUPFAM" id="SSF48498">
    <property type="entry name" value="Tetracyclin repressor-like, C-terminal domain"/>
    <property type="match status" value="1"/>
</dbReference>
<dbReference type="Gene3D" id="1.10.357.10">
    <property type="entry name" value="Tetracycline Repressor, domain 2"/>
    <property type="match status" value="1"/>
</dbReference>
<evidence type="ECO:0000313" key="6">
    <source>
        <dbReference type="EMBL" id="GLQ75572.1"/>
    </source>
</evidence>
<dbReference type="RefSeq" id="WP_126606326.1">
    <property type="nucleotide sequence ID" value="NZ_AP025144.1"/>
</dbReference>
<sequence>MPRKSNFDKQEKLIDAMNLFWQKGYANTSIADLVETLGINRFSLYNTYGDKQALYYSALDFYLQNISFPSMKNLIEDDADLVTIEEFLTRFARIQKDQKSGCFMQNALMEHGGNDNTVKNRGEGVFDLLLSNFKRALDNAQLKHQIAESCNTEALASLLLTQVQGVRVLGKARAYAELEQAVDALFVLIKAYTPK</sequence>
<evidence type="ECO:0000256" key="2">
    <source>
        <dbReference type="ARBA" id="ARBA00023125"/>
    </source>
</evidence>
<dbReference type="InterPro" id="IPR009057">
    <property type="entry name" value="Homeodomain-like_sf"/>
</dbReference>
<feature type="domain" description="HTH tetR-type" evidence="5">
    <location>
        <begin position="6"/>
        <end position="66"/>
    </location>
</feature>
<dbReference type="Pfam" id="PF16925">
    <property type="entry name" value="TetR_C_13"/>
    <property type="match status" value="1"/>
</dbReference>
<keyword evidence="3" id="KW-0804">Transcription</keyword>
<reference evidence="7" key="1">
    <citation type="journal article" date="2019" name="Int. J. Syst. Evol. Microbiol.">
        <title>The Global Catalogue of Microorganisms (GCM) 10K type strain sequencing project: providing services to taxonomists for standard genome sequencing and annotation.</title>
        <authorList>
            <consortium name="The Broad Institute Genomics Platform"/>
            <consortium name="The Broad Institute Genome Sequencing Center for Infectious Disease"/>
            <person name="Wu L."/>
            <person name="Ma J."/>
        </authorList>
    </citation>
    <scope>NUCLEOTIDE SEQUENCE [LARGE SCALE GENOMIC DNA]</scope>
    <source>
        <strain evidence="7">NBRC 15640</strain>
    </source>
</reference>
<dbReference type="PANTHER" id="PTHR47506:SF10">
    <property type="entry name" value="TRANSCRIPTIONAL REGULATORY PROTEIN"/>
    <property type="match status" value="1"/>
</dbReference>
<dbReference type="EMBL" id="BSNX01000074">
    <property type="protein sequence ID" value="GLQ75572.1"/>
    <property type="molecule type" value="Genomic_DNA"/>
</dbReference>
<dbReference type="PANTHER" id="PTHR47506">
    <property type="entry name" value="TRANSCRIPTIONAL REGULATORY PROTEIN"/>
    <property type="match status" value="1"/>
</dbReference>
<evidence type="ECO:0000256" key="3">
    <source>
        <dbReference type="ARBA" id="ARBA00023163"/>
    </source>
</evidence>
<keyword evidence="1" id="KW-0805">Transcription regulation</keyword>
<gene>
    <name evidence="6" type="ORF">GCM10007932_49340</name>
</gene>
<dbReference type="InterPro" id="IPR011075">
    <property type="entry name" value="TetR_C"/>
</dbReference>
<dbReference type="SUPFAM" id="SSF46689">
    <property type="entry name" value="Homeodomain-like"/>
    <property type="match status" value="1"/>
</dbReference>
<dbReference type="InterPro" id="IPR036271">
    <property type="entry name" value="Tet_transcr_reg_TetR-rel_C_sf"/>
</dbReference>
<dbReference type="PROSITE" id="PS50977">
    <property type="entry name" value="HTH_TETR_2"/>
    <property type="match status" value="1"/>
</dbReference>
<dbReference type="GO" id="GO:0003677">
    <property type="term" value="F:DNA binding"/>
    <property type="evidence" value="ECO:0007669"/>
    <property type="project" value="UniProtKB-UniRule"/>
</dbReference>
<keyword evidence="7" id="KW-1185">Reference proteome</keyword>
<evidence type="ECO:0000313" key="7">
    <source>
        <dbReference type="Proteomes" id="UP001156690"/>
    </source>
</evidence>
<dbReference type="InterPro" id="IPR001647">
    <property type="entry name" value="HTH_TetR"/>
</dbReference>
<accession>A0AAV5NZW8</accession>
<comment type="caution">
    <text evidence="6">The sequence shown here is derived from an EMBL/GenBank/DDBJ whole genome shotgun (WGS) entry which is preliminary data.</text>
</comment>